<dbReference type="AlphaFoldDB" id="A0AAV7Y190"/>
<proteinExistence type="predicted"/>
<name>A0AAV7Y190_9NEOP</name>
<comment type="caution">
    <text evidence="8">The sequence shown here is derived from an EMBL/GenBank/DDBJ whole genome shotgun (WGS) entry which is preliminary data.</text>
</comment>
<evidence type="ECO:0000256" key="1">
    <source>
        <dbReference type="ARBA" id="ARBA00004123"/>
    </source>
</evidence>
<keyword evidence="9" id="KW-1185">Reference proteome</keyword>
<dbReference type="SMART" id="SM01401">
    <property type="entry name" value="Sds3"/>
    <property type="match status" value="1"/>
</dbReference>
<evidence type="ECO:0008006" key="10">
    <source>
        <dbReference type="Google" id="ProtNLM"/>
    </source>
</evidence>
<evidence type="ECO:0000256" key="3">
    <source>
        <dbReference type="ARBA" id="ARBA00023015"/>
    </source>
</evidence>
<feature type="compositionally biased region" description="Basic and acidic residues" evidence="7">
    <location>
        <begin position="208"/>
        <end position="219"/>
    </location>
</feature>
<evidence type="ECO:0000256" key="7">
    <source>
        <dbReference type="SAM" id="MobiDB-lite"/>
    </source>
</evidence>
<evidence type="ECO:0000256" key="6">
    <source>
        <dbReference type="SAM" id="Coils"/>
    </source>
</evidence>
<dbReference type="GO" id="GO:0010468">
    <property type="term" value="P:regulation of gene expression"/>
    <property type="evidence" value="ECO:0007669"/>
    <property type="project" value="UniProtKB-ARBA"/>
</dbReference>
<reference evidence="8" key="1">
    <citation type="submission" date="2022-12" db="EMBL/GenBank/DDBJ databases">
        <title>Chromosome-level genome assembly of the bean flower thrips Megalurothrips usitatus.</title>
        <authorList>
            <person name="Ma L."/>
            <person name="Liu Q."/>
            <person name="Li H."/>
            <person name="Cai W."/>
        </authorList>
    </citation>
    <scope>NUCLEOTIDE SEQUENCE</scope>
    <source>
        <strain evidence="8">Cailab_2022a</strain>
    </source>
</reference>
<dbReference type="PANTHER" id="PTHR21964">
    <property type="entry name" value="BREAST CANCER METASTASIS-SUPPRESSOR 1"/>
    <property type="match status" value="1"/>
</dbReference>
<evidence type="ECO:0000313" key="9">
    <source>
        <dbReference type="Proteomes" id="UP001075354"/>
    </source>
</evidence>
<dbReference type="GO" id="GO:0005654">
    <property type="term" value="C:nucleoplasm"/>
    <property type="evidence" value="ECO:0007669"/>
    <property type="project" value="UniProtKB-ARBA"/>
</dbReference>
<feature type="compositionally biased region" description="Polar residues" evidence="7">
    <location>
        <begin position="1"/>
        <end position="16"/>
    </location>
</feature>
<keyword evidence="3" id="KW-0805">Transcription regulation</keyword>
<keyword evidence="6" id="KW-0175">Coiled coil</keyword>
<gene>
    <name evidence="8" type="ORF">ONE63_005686</name>
</gene>
<dbReference type="Proteomes" id="UP001075354">
    <property type="component" value="Chromosome 2"/>
</dbReference>
<keyword evidence="2" id="KW-0678">Repressor</keyword>
<organism evidence="8 9">
    <name type="scientific">Megalurothrips usitatus</name>
    <name type="common">bean blossom thrips</name>
    <dbReference type="NCBI Taxonomy" id="439358"/>
    <lineage>
        <taxon>Eukaryota</taxon>
        <taxon>Metazoa</taxon>
        <taxon>Ecdysozoa</taxon>
        <taxon>Arthropoda</taxon>
        <taxon>Hexapoda</taxon>
        <taxon>Insecta</taxon>
        <taxon>Pterygota</taxon>
        <taxon>Neoptera</taxon>
        <taxon>Paraneoptera</taxon>
        <taxon>Thysanoptera</taxon>
        <taxon>Terebrantia</taxon>
        <taxon>Thripoidea</taxon>
        <taxon>Thripidae</taxon>
        <taxon>Megalurothrips</taxon>
    </lineage>
</organism>
<keyword evidence="5" id="KW-0539">Nucleus</keyword>
<evidence type="ECO:0000256" key="2">
    <source>
        <dbReference type="ARBA" id="ARBA00022491"/>
    </source>
</evidence>
<dbReference type="EMBL" id="JAPTSV010000002">
    <property type="protein sequence ID" value="KAJ1530841.1"/>
    <property type="molecule type" value="Genomic_DNA"/>
</dbReference>
<feature type="region of interest" description="Disordered" evidence="7">
    <location>
        <begin position="1"/>
        <end position="63"/>
    </location>
</feature>
<comment type="subcellular location">
    <subcellularLocation>
        <location evidence="1">Nucleus</location>
    </subcellularLocation>
</comment>
<protein>
    <recommendedName>
        <fullName evidence="10">Sin3 histone deacetylase corepressor complex component SDS3</fullName>
    </recommendedName>
</protein>
<keyword evidence="4" id="KW-0804">Transcription</keyword>
<evidence type="ECO:0000313" key="8">
    <source>
        <dbReference type="EMBL" id="KAJ1530841.1"/>
    </source>
</evidence>
<dbReference type="InterPro" id="IPR013907">
    <property type="entry name" value="Sds3"/>
</dbReference>
<accession>A0AAV7Y190</accession>
<sequence length="328" mass="38252">MTSYASHENAYSSSSVFLRDEYDFDDDNDDLEEERENEEQDESDEDTEEASESEMGKPEEYTEIREQMYRDKLASFKKCLQQLKDGSHPEYNRKLKKLEANYKERLRLNIISKDYAIECIDRDYVVEKRGAANEFEEKKIELRENLIADLEERRKQVEAERHTMELTGDPMEVKPAMTRKLRRRPNDPIPVPENKRRKPPPAQVNYTLEDKEIDSDLKAISRGKMPQNSGIRKPNMFPNPSINRPPSPLNDSSSNDTRIEDGKLVYERRWFHRGQPVFAEGKDMPRFAGNISAIGNDVIYVKKLDNSKVKIPLGYLVRGKVTIKRRAS</sequence>
<feature type="coiled-coil region" evidence="6">
    <location>
        <begin position="125"/>
        <end position="167"/>
    </location>
</feature>
<feature type="compositionally biased region" description="Basic and acidic residues" evidence="7">
    <location>
        <begin position="54"/>
        <end position="63"/>
    </location>
</feature>
<feature type="region of interest" description="Disordered" evidence="7">
    <location>
        <begin position="177"/>
        <end position="257"/>
    </location>
</feature>
<dbReference type="EMBL" id="JAPTSV010000002">
    <property type="protein sequence ID" value="KAJ1530840.1"/>
    <property type="molecule type" value="Genomic_DNA"/>
</dbReference>
<feature type="compositionally biased region" description="Acidic residues" evidence="7">
    <location>
        <begin position="22"/>
        <end position="52"/>
    </location>
</feature>
<dbReference type="Pfam" id="PF08598">
    <property type="entry name" value="Sds3"/>
    <property type="match status" value="1"/>
</dbReference>
<evidence type="ECO:0000256" key="4">
    <source>
        <dbReference type="ARBA" id="ARBA00023163"/>
    </source>
</evidence>
<evidence type="ECO:0000256" key="5">
    <source>
        <dbReference type="ARBA" id="ARBA00023242"/>
    </source>
</evidence>